<proteinExistence type="predicted"/>
<reference evidence="2 3" key="1">
    <citation type="journal article" date="2023" name="Hortic Res">
        <title>Pangenome of water caltrop reveals structural variations and asymmetric subgenome divergence after allopolyploidization.</title>
        <authorList>
            <person name="Zhang X."/>
            <person name="Chen Y."/>
            <person name="Wang L."/>
            <person name="Yuan Y."/>
            <person name="Fang M."/>
            <person name="Shi L."/>
            <person name="Lu R."/>
            <person name="Comes H.P."/>
            <person name="Ma Y."/>
            <person name="Chen Y."/>
            <person name="Huang G."/>
            <person name="Zhou Y."/>
            <person name="Zheng Z."/>
            <person name="Qiu Y."/>
        </authorList>
    </citation>
    <scope>NUCLEOTIDE SEQUENCE [LARGE SCALE GENOMIC DNA]</scope>
    <source>
        <strain evidence="2">F231</strain>
    </source>
</reference>
<dbReference type="PRINTS" id="PR00412">
    <property type="entry name" value="EPOXHYDRLASE"/>
</dbReference>
<dbReference type="EMBL" id="JAXQNO010000014">
    <property type="protein sequence ID" value="KAK4784086.1"/>
    <property type="molecule type" value="Genomic_DNA"/>
</dbReference>
<dbReference type="Gene3D" id="3.40.50.1820">
    <property type="entry name" value="alpha/beta hydrolase"/>
    <property type="match status" value="1"/>
</dbReference>
<evidence type="ECO:0000313" key="2">
    <source>
        <dbReference type="EMBL" id="KAK4784086.1"/>
    </source>
</evidence>
<dbReference type="InterPro" id="IPR000639">
    <property type="entry name" value="Epox_hydrolase-like"/>
</dbReference>
<dbReference type="PRINTS" id="PR00111">
    <property type="entry name" value="ABHYDROLASE"/>
</dbReference>
<dbReference type="SUPFAM" id="SSF53474">
    <property type="entry name" value="alpha/beta-Hydrolases"/>
    <property type="match status" value="1"/>
</dbReference>
<dbReference type="AlphaFoldDB" id="A0AAN7LNB5"/>
<dbReference type="GO" id="GO:0003824">
    <property type="term" value="F:catalytic activity"/>
    <property type="evidence" value="ECO:0007669"/>
    <property type="project" value="InterPro"/>
</dbReference>
<dbReference type="PANTHER" id="PTHR43689">
    <property type="entry name" value="HYDROLASE"/>
    <property type="match status" value="1"/>
</dbReference>
<protein>
    <recommendedName>
        <fullName evidence="1">AB hydrolase-1 domain-containing protein</fullName>
    </recommendedName>
</protein>
<dbReference type="PANTHER" id="PTHR43689:SF8">
    <property type="entry name" value="ALPHA_BETA-HYDROLASES SUPERFAMILY PROTEIN"/>
    <property type="match status" value="1"/>
</dbReference>
<name>A0AAN7LNB5_TRANT</name>
<sequence length="374" mass="41715">MAFALSLGSMQLLSARTSFRRFRASAGGEFPSFIPKQVENIKDTFARKLVSRIERLPVDLSGTRLMASCVKPVLSGKTSPLVLLHGFDSSCLEWRYAYPLLEEAGLEAWAVDVLGWGFSDLEENLPSCDVESKRECLYQMWKSYIKKPMTLVGPSLGAALAIDFAVAHPEAVEKLVLIDASVYAEGTGKMSTLPKVLAYAGVAVLKSFPLRFYANVLSFKDLSLNTAIDWTNIGRLHCQFPWWEDATVDFMRSGGFNVSNQIEQVNQRTLIIWGQDDRIIDSKLAVRLHCELPNAILRQIPDCGHLPHVEKPVDVVKLIAEFIMEESPPQARCTLANGHTTIPVICKTVTFILVEFINHVIHYLINLLAIVHSL</sequence>
<comment type="caution">
    <text evidence="2">The sequence shown here is derived from an EMBL/GenBank/DDBJ whole genome shotgun (WGS) entry which is preliminary data.</text>
</comment>
<evidence type="ECO:0000313" key="3">
    <source>
        <dbReference type="Proteomes" id="UP001346149"/>
    </source>
</evidence>
<dbReference type="InterPro" id="IPR000073">
    <property type="entry name" value="AB_hydrolase_1"/>
</dbReference>
<evidence type="ECO:0000259" key="1">
    <source>
        <dbReference type="Pfam" id="PF00561"/>
    </source>
</evidence>
<keyword evidence="3" id="KW-1185">Reference proteome</keyword>
<dbReference type="Proteomes" id="UP001346149">
    <property type="component" value="Unassembled WGS sequence"/>
</dbReference>
<dbReference type="Pfam" id="PF00561">
    <property type="entry name" value="Abhydrolase_1"/>
    <property type="match status" value="1"/>
</dbReference>
<accession>A0AAN7LNB5</accession>
<organism evidence="2 3">
    <name type="scientific">Trapa natans</name>
    <name type="common">Water chestnut</name>
    <dbReference type="NCBI Taxonomy" id="22666"/>
    <lineage>
        <taxon>Eukaryota</taxon>
        <taxon>Viridiplantae</taxon>
        <taxon>Streptophyta</taxon>
        <taxon>Embryophyta</taxon>
        <taxon>Tracheophyta</taxon>
        <taxon>Spermatophyta</taxon>
        <taxon>Magnoliopsida</taxon>
        <taxon>eudicotyledons</taxon>
        <taxon>Gunneridae</taxon>
        <taxon>Pentapetalae</taxon>
        <taxon>rosids</taxon>
        <taxon>malvids</taxon>
        <taxon>Myrtales</taxon>
        <taxon>Lythraceae</taxon>
        <taxon>Trapa</taxon>
    </lineage>
</organism>
<feature type="domain" description="AB hydrolase-1" evidence="1">
    <location>
        <begin position="80"/>
        <end position="312"/>
    </location>
</feature>
<dbReference type="InterPro" id="IPR029058">
    <property type="entry name" value="AB_hydrolase_fold"/>
</dbReference>
<gene>
    <name evidence="2" type="ORF">SAY86_018454</name>
</gene>